<evidence type="ECO:0000313" key="2">
    <source>
        <dbReference type="EMBL" id="GBP27074.1"/>
    </source>
</evidence>
<gene>
    <name evidence="2" type="ORF">EVAR_16741_1</name>
</gene>
<dbReference type="EMBL" id="BGZK01000189">
    <property type="protein sequence ID" value="GBP27074.1"/>
    <property type="molecule type" value="Genomic_DNA"/>
</dbReference>
<protein>
    <submittedName>
        <fullName evidence="2">Uncharacterized protein</fullName>
    </submittedName>
</protein>
<dbReference type="AlphaFoldDB" id="A0A4C1UMH4"/>
<comment type="caution">
    <text evidence="2">The sequence shown here is derived from an EMBL/GenBank/DDBJ whole genome shotgun (WGS) entry which is preliminary data.</text>
</comment>
<keyword evidence="3" id="KW-1185">Reference proteome</keyword>
<feature type="region of interest" description="Disordered" evidence="1">
    <location>
        <begin position="82"/>
        <end position="105"/>
    </location>
</feature>
<reference evidence="2 3" key="1">
    <citation type="journal article" date="2019" name="Commun. Biol.">
        <title>The bagworm genome reveals a unique fibroin gene that provides high tensile strength.</title>
        <authorList>
            <person name="Kono N."/>
            <person name="Nakamura H."/>
            <person name="Ohtoshi R."/>
            <person name="Tomita M."/>
            <person name="Numata K."/>
            <person name="Arakawa K."/>
        </authorList>
    </citation>
    <scope>NUCLEOTIDE SEQUENCE [LARGE SCALE GENOMIC DNA]</scope>
</reference>
<evidence type="ECO:0000256" key="1">
    <source>
        <dbReference type="SAM" id="MobiDB-lite"/>
    </source>
</evidence>
<evidence type="ECO:0000313" key="3">
    <source>
        <dbReference type="Proteomes" id="UP000299102"/>
    </source>
</evidence>
<proteinExistence type="predicted"/>
<accession>A0A4C1UMH4</accession>
<organism evidence="2 3">
    <name type="scientific">Eumeta variegata</name>
    <name type="common">Bagworm moth</name>
    <name type="synonym">Eumeta japonica</name>
    <dbReference type="NCBI Taxonomy" id="151549"/>
    <lineage>
        <taxon>Eukaryota</taxon>
        <taxon>Metazoa</taxon>
        <taxon>Ecdysozoa</taxon>
        <taxon>Arthropoda</taxon>
        <taxon>Hexapoda</taxon>
        <taxon>Insecta</taxon>
        <taxon>Pterygota</taxon>
        <taxon>Neoptera</taxon>
        <taxon>Endopterygota</taxon>
        <taxon>Lepidoptera</taxon>
        <taxon>Glossata</taxon>
        <taxon>Ditrysia</taxon>
        <taxon>Tineoidea</taxon>
        <taxon>Psychidae</taxon>
        <taxon>Oiketicinae</taxon>
        <taxon>Eumeta</taxon>
    </lineage>
</organism>
<sequence length="137" mass="15316">MLVPIKCEKGAYHWLPYIARNAVKVFKYYRPHQKLKAVIRSGRGSIIEDVAFEPRVPRRERVKPSVSAVVISSVAMTVPSPLPALDRRRESKPSTGSRPARRAEGLSSWRVCLNGAADENLIQEINKLKSAAASDYM</sequence>
<dbReference type="Proteomes" id="UP000299102">
    <property type="component" value="Unassembled WGS sequence"/>
</dbReference>
<name>A0A4C1UMH4_EUMVA</name>